<proteinExistence type="predicted"/>
<organism evidence="1 2">
    <name type="scientific">Leptospira santarosai str. MOR084</name>
    <dbReference type="NCBI Taxonomy" id="1049984"/>
    <lineage>
        <taxon>Bacteria</taxon>
        <taxon>Pseudomonadati</taxon>
        <taxon>Spirochaetota</taxon>
        <taxon>Spirochaetia</taxon>
        <taxon>Leptospirales</taxon>
        <taxon>Leptospiraceae</taxon>
        <taxon>Leptospira</taxon>
    </lineage>
</organism>
<name>A0A0E2BAF6_9LEPT</name>
<dbReference type="EMBL" id="AHON02000088">
    <property type="protein sequence ID" value="EKO31859.1"/>
    <property type="molecule type" value="Genomic_DNA"/>
</dbReference>
<dbReference type="Proteomes" id="UP000006329">
    <property type="component" value="Unassembled WGS sequence"/>
</dbReference>
<reference evidence="1" key="1">
    <citation type="submission" date="2012-10" db="EMBL/GenBank/DDBJ databases">
        <authorList>
            <person name="Harkins D.M."/>
            <person name="Durkin A.S."/>
            <person name="Brinkac L.M."/>
            <person name="Haft D.H."/>
            <person name="Selengut J.D."/>
            <person name="Sanka R."/>
            <person name="DePew J."/>
            <person name="Purushe J."/>
            <person name="Matthias M.A."/>
            <person name="Vinetz J.M."/>
            <person name="Sutton G.G."/>
            <person name="Nierman W.C."/>
            <person name="Fouts D.E."/>
        </authorList>
    </citation>
    <scope>NUCLEOTIDE SEQUENCE [LARGE SCALE GENOMIC DNA]</scope>
    <source>
        <strain evidence="1">MOR084</strain>
    </source>
</reference>
<keyword evidence="2" id="KW-1185">Reference proteome</keyword>
<evidence type="ECO:0000313" key="1">
    <source>
        <dbReference type="EMBL" id="EKO31859.1"/>
    </source>
</evidence>
<dbReference type="RefSeq" id="WP_004472013.1">
    <property type="nucleotide sequence ID" value="NZ_AHON02000088.1"/>
</dbReference>
<gene>
    <name evidence="1" type="ORF">LEP1GSC179_0598</name>
</gene>
<accession>A0A0E2BAF6</accession>
<sequence>MKNSFYRDSRNNILKLECISECGSSHKLRLFTDLKEFFTMKFVYGGGSSDSVGVTTFGKL</sequence>
<protein>
    <submittedName>
        <fullName evidence="1">Uncharacterized protein</fullName>
    </submittedName>
</protein>
<comment type="caution">
    <text evidence="1">The sequence shown here is derived from an EMBL/GenBank/DDBJ whole genome shotgun (WGS) entry which is preliminary data.</text>
</comment>
<dbReference type="AlphaFoldDB" id="A0A0E2BAF6"/>
<dbReference type="GeneID" id="89224084"/>
<evidence type="ECO:0000313" key="2">
    <source>
        <dbReference type="Proteomes" id="UP000006329"/>
    </source>
</evidence>